<dbReference type="GO" id="GO:0034236">
    <property type="term" value="F:protein kinase A catalytic subunit binding"/>
    <property type="evidence" value="ECO:0007669"/>
    <property type="project" value="TreeGrafter"/>
</dbReference>
<dbReference type="SMART" id="SM00100">
    <property type="entry name" value="cNMP"/>
    <property type="match status" value="1"/>
</dbReference>
<dbReference type="InterPro" id="IPR018490">
    <property type="entry name" value="cNMP-bd_dom_sf"/>
</dbReference>
<gene>
    <name evidence="3" type="ORF">CYMTET_16497</name>
</gene>
<dbReference type="PANTHER" id="PTHR11635:SF152">
    <property type="entry name" value="CAMP-DEPENDENT PROTEIN KINASE TYPE I REGULATORY SUBUNIT-RELATED"/>
    <property type="match status" value="1"/>
</dbReference>
<dbReference type="PRINTS" id="PR00103">
    <property type="entry name" value="CAMPKINASE"/>
</dbReference>
<dbReference type="InterPro" id="IPR050503">
    <property type="entry name" value="cAMP-dep_PK_reg_su-like"/>
</dbReference>
<dbReference type="EMBL" id="LGRX02007265">
    <property type="protein sequence ID" value="KAK3275370.1"/>
    <property type="molecule type" value="Genomic_DNA"/>
</dbReference>
<comment type="caution">
    <text evidence="3">The sequence shown here is derived from an EMBL/GenBank/DDBJ whole genome shotgun (WGS) entry which is preliminary data.</text>
</comment>
<dbReference type="SUPFAM" id="SSF51206">
    <property type="entry name" value="cAMP-binding domain-like"/>
    <property type="match status" value="2"/>
</dbReference>
<keyword evidence="4" id="KW-1185">Reference proteome</keyword>
<dbReference type="GO" id="GO:0005952">
    <property type="term" value="C:cAMP-dependent protein kinase complex"/>
    <property type="evidence" value="ECO:0007669"/>
    <property type="project" value="InterPro"/>
</dbReference>
<dbReference type="GO" id="GO:0004862">
    <property type="term" value="F:cAMP-dependent protein kinase inhibitor activity"/>
    <property type="evidence" value="ECO:0007669"/>
    <property type="project" value="TreeGrafter"/>
</dbReference>
<dbReference type="CDD" id="cd00038">
    <property type="entry name" value="CAP_ED"/>
    <property type="match status" value="1"/>
</dbReference>
<protein>
    <recommendedName>
        <fullName evidence="2">Cyclic nucleotide-binding domain-containing protein</fullName>
    </recommendedName>
</protein>
<dbReference type="AlphaFoldDB" id="A0AAE0GCE4"/>
<dbReference type="GO" id="GO:0030552">
    <property type="term" value="F:cAMP binding"/>
    <property type="evidence" value="ECO:0007669"/>
    <property type="project" value="TreeGrafter"/>
</dbReference>
<evidence type="ECO:0000313" key="4">
    <source>
        <dbReference type="Proteomes" id="UP001190700"/>
    </source>
</evidence>
<dbReference type="InterPro" id="IPR014710">
    <property type="entry name" value="RmlC-like_jellyroll"/>
</dbReference>
<organism evidence="3 4">
    <name type="scientific">Cymbomonas tetramitiformis</name>
    <dbReference type="NCBI Taxonomy" id="36881"/>
    <lineage>
        <taxon>Eukaryota</taxon>
        <taxon>Viridiplantae</taxon>
        <taxon>Chlorophyta</taxon>
        <taxon>Pyramimonadophyceae</taxon>
        <taxon>Pyramimonadales</taxon>
        <taxon>Pyramimonadaceae</taxon>
        <taxon>Cymbomonas</taxon>
    </lineage>
</organism>
<name>A0AAE0GCE4_9CHLO</name>
<dbReference type="GO" id="GO:0005829">
    <property type="term" value="C:cytosol"/>
    <property type="evidence" value="ECO:0007669"/>
    <property type="project" value="TreeGrafter"/>
</dbReference>
<feature type="domain" description="Cyclic nucleotide-binding" evidence="2">
    <location>
        <begin position="138"/>
        <end position="259"/>
    </location>
</feature>
<proteinExistence type="predicted"/>
<dbReference type="PANTHER" id="PTHR11635">
    <property type="entry name" value="CAMP-DEPENDENT PROTEIN KINASE REGULATORY CHAIN"/>
    <property type="match status" value="1"/>
</dbReference>
<feature type="region of interest" description="Disordered" evidence="1">
    <location>
        <begin position="39"/>
        <end position="59"/>
    </location>
</feature>
<evidence type="ECO:0000259" key="2">
    <source>
        <dbReference type="PROSITE" id="PS50042"/>
    </source>
</evidence>
<evidence type="ECO:0000256" key="1">
    <source>
        <dbReference type="SAM" id="MobiDB-lite"/>
    </source>
</evidence>
<reference evidence="3 4" key="1">
    <citation type="journal article" date="2015" name="Genome Biol. Evol.">
        <title>Comparative Genomics of a Bacterivorous Green Alga Reveals Evolutionary Causalities and Consequences of Phago-Mixotrophic Mode of Nutrition.</title>
        <authorList>
            <person name="Burns J.A."/>
            <person name="Paasch A."/>
            <person name="Narechania A."/>
            <person name="Kim E."/>
        </authorList>
    </citation>
    <scope>NUCLEOTIDE SEQUENCE [LARGE SCALE GENOMIC DNA]</scope>
    <source>
        <strain evidence="3 4">PLY_AMNH</strain>
    </source>
</reference>
<dbReference type="InterPro" id="IPR000595">
    <property type="entry name" value="cNMP-bd_dom"/>
</dbReference>
<dbReference type="PROSITE" id="PS50042">
    <property type="entry name" value="CNMP_BINDING_3"/>
    <property type="match status" value="1"/>
</dbReference>
<dbReference type="Gene3D" id="2.60.120.10">
    <property type="entry name" value="Jelly Rolls"/>
    <property type="match status" value="2"/>
</dbReference>
<dbReference type="Proteomes" id="UP001190700">
    <property type="component" value="Unassembled WGS sequence"/>
</dbReference>
<sequence>MSLESTTPLFVKKEHHGLFNKGARSLIACNPSIFLPLPNTPRTKVKPAENPKRSTHSKAQGQWIDAASSIATRSRSEFGGLVQTLQAEKVKCARRMKQLERLDKFTLASRIMAKVLRPEMTDGDVSELACLTATLFSFFSVIPFVVQRQLCANMKLLNCKKGDVVCQQGTPGDNFYAIVDGKIDVVVDGGRGATNKVMTLDVGSTFGEMALLSGSDRAASCVVHTHVCHLLIISKAVFLDIFHSRFKQMHAKTVEFLRMQVRFFERLSVDACTTFAHYLKQVTYPNGYKINVDTANIFCIIQKGICSLNTRRTTVDNNSVVRKGDLQLTQLVQGQVFGESCIFPELQHGWFVRTATRLLVYQIPINLFMDHTDDKVKQLIRDESSFRNSYYCGRFCISNADSADSGKAASWSRAQLSTAFSQTIETIPSNKTILPKIESKRCSSLVIKQTGDFATPHKQVADLEQELSMININFNTRSPLHIMEDSPQCFDQARAQHSAKEE</sequence>
<evidence type="ECO:0000313" key="3">
    <source>
        <dbReference type="EMBL" id="KAK3275370.1"/>
    </source>
</evidence>
<accession>A0AAE0GCE4</accession>
<dbReference type="Pfam" id="PF00027">
    <property type="entry name" value="cNMP_binding"/>
    <property type="match status" value="1"/>
</dbReference>